<name>A0A9Q0H1Q8_9MAGN</name>
<dbReference type="AlphaFoldDB" id="A0A9Q0H1Q8"/>
<proteinExistence type="predicted"/>
<dbReference type="InterPro" id="IPR003657">
    <property type="entry name" value="WRKY_dom"/>
</dbReference>
<dbReference type="GO" id="GO:0043565">
    <property type="term" value="F:sequence-specific DNA binding"/>
    <property type="evidence" value="ECO:0007669"/>
    <property type="project" value="InterPro"/>
</dbReference>
<evidence type="ECO:0000313" key="8">
    <source>
        <dbReference type="EMBL" id="KAJ4956007.1"/>
    </source>
</evidence>
<dbReference type="Proteomes" id="UP001141806">
    <property type="component" value="Unassembled WGS sequence"/>
</dbReference>
<organism evidence="8 9">
    <name type="scientific">Protea cynaroides</name>
    <dbReference type="NCBI Taxonomy" id="273540"/>
    <lineage>
        <taxon>Eukaryota</taxon>
        <taxon>Viridiplantae</taxon>
        <taxon>Streptophyta</taxon>
        <taxon>Embryophyta</taxon>
        <taxon>Tracheophyta</taxon>
        <taxon>Spermatophyta</taxon>
        <taxon>Magnoliopsida</taxon>
        <taxon>Proteales</taxon>
        <taxon>Proteaceae</taxon>
        <taxon>Protea</taxon>
    </lineage>
</organism>
<dbReference type="GO" id="GO:0005634">
    <property type="term" value="C:nucleus"/>
    <property type="evidence" value="ECO:0007669"/>
    <property type="project" value="UniProtKB-SubCell"/>
</dbReference>
<evidence type="ECO:0000256" key="6">
    <source>
        <dbReference type="SAM" id="MobiDB-lite"/>
    </source>
</evidence>
<dbReference type="SMART" id="SM00774">
    <property type="entry name" value="WRKY"/>
    <property type="match status" value="1"/>
</dbReference>
<dbReference type="GO" id="GO:0003700">
    <property type="term" value="F:DNA-binding transcription factor activity"/>
    <property type="evidence" value="ECO:0007669"/>
    <property type="project" value="InterPro"/>
</dbReference>
<reference evidence="8" key="1">
    <citation type="journal article" date="2023" name="Plant J.">
        <title>The genome of the king protea, Protea cynaroides.</title>
        <authorList>
            <person name="Chang J."/>
            <person name="Duong T.A."/>
            <person name="Schoeman C."/>
            <person name="Ma X."/>
            <person name="Roodt D."/>
            <person name="Barker N."/>
            <person name="Li Z."/>
            <person name="Van de Peer Y."/>
            <person name="Mizrachi E."/>
        </authorList>
    </citation>
    <scope>NUCLEOTIDE SEQUENCE</scope>
    <source>
        <tissue evidence="8">Young leaves</tissue>
    </source>
</reference>
<dbReference type="SUPFAM" id="SSF118290">
    <property type="entry name" value="WRKY DNA-binding domain"/>
    <property type="match status" value="1"/>
</dbReference>
<feature type="compositionally biased region" description="Basic and acidic residues" evidence="6">
    <location>
        <begin position="74"/>
        <end position="84"/>
    </location>
</feature>
<keyword evidence="4" id="KW-0804">Transcription</keyword>
<gene>
    <name evidence="8" type="ORF">NE237_012790</name>
</gene>
<dbReference type="InterPro" id="IPR044810">
    <property type="entry name" value="WRKY_plant"/>
</dbReference>
<dbReference type="PANTHER" id="PTHR31221">
    <property type="entry name" value="WRKY TRANSCRIPTION FACTOR PROTEIN 1-RELATED"/>
    <property type="match status" value="1"/>
</dbReference>
<keyword evidence="9" id="KW-1185">Reference proteome</keyword>
<dbReference type="PANTHER" id="PTHR31221:SF111">
    <property type="entry name" value="WRKY TRANSCRIPTION FACTOR 43-RELATED"/>
    <property type="match status" value="1"/>
</dbReference>
<evidence type="ECO:0000313" key="9">
    <source>
        <dbReference type="Proteomes" id="UP001141806"/>
    </source>
</evidence>
<evidence type="ECO:0000256" key="5">
    <source>
        <dbReference type="ARBA" id="ARBA00023242"/>
    </source>
</evidence>
<evidence type="ECO:0000256" key="1">
    <source>
        <dbReference type="ARBA" id="ARBA00004123"/>
    </source>
</evidence>
<keyword evidence="2" id="KW-0805">Transcription regulation</keyword>
<evidence type="ECO:0000256" key="2">
    <source>
        <dbReference type="ARBA" id="ARBA00023015"/>
    </source>
</evidence>
<evidence type="ECO:0000256" key="4">
    <source>
        <dbReference type="ARBA" id="ARBA00023163"/>
    </source>
</evidence>
<evidence type="ECO:0000259" key="7">
    <source>
        <dbReference type="PROSITE" id="PS50811"/>
    </source>
</evidence>
<protein>
    <recommendedName>
        <fullName evidence="7">WRKY domain-containing protein</fullName>
    </recommendedName>
</protein>
<comment type="caution">
    <text evidence="8">The sequence shown here is derived from an EMBL/GenBank/DDBJ whole genome shotgun (WGS) entry which is preliminary data.</text>
</comment>
<comment type="subcellular location">
    <subcellularLocation>
        <location evidence="1">Nucleus</location>
    </subcellularLocation>
</comment>
<dbReference type="PROSITE" id="PS50811">
    <property type="entry name" value="WRKY"/>
    <property type="match status" value="1"/>
</dbReference>
<feature type="region of interest" description="Disordered" evidence="6">
    <location>
        <begin position="67"/>
        <end position="88"/>
    </location>
</feature>
<sequence>MEEGEPSAMLPTQNSPYLFSPLLPSTTSLHPLPQQIAPDIDWLSLLSNPIGFEEQTPVMLPASTASASVGCQGEEDRGSKDKGKVSRTKKTCRPRFAFQTRSADDILDDGYRWRKYGQKAVKNSIYPRSYYRCTHHTCNVKKQVQRLSMDTSIVVTTYEGIHNHPCEQLMERLSPLLKQMQFLTRF</sequence>
<keyword evidence="5" id="KW-0539">Nucleus</keyword>
<dbReference type="FunFam" id="2.20.25.80:FF:000003">
    <property type="entry name" value="WRKY transcription factor 57"/>
    <property type="match status" value="1"/>
</dbReference>
<keyword evidence="3" id="KW-0238">DNA-binding</keyword>
<dbReference type="Pfam" id="PF03106">
    <property type="entry name" value="WRKY"/>
    <property type="match status" value="1"/>
</dbReference>
<dbReference type="OrthoDB" id="1921377at2759"/>
<accession>A0A9Q0H1Q8</accession>
<evidence type="ECO:0000256" key="3">
    <source>
        <dbReference type="ARBA" id="ARBA00023125"/>
    </source>
</evidence>
<dbReference type="EMBL" id="JAMYWD010000011">
    <property type="protein sequence ID" value="KAJ4956007.1"/>
    <property type="molecule type" value="Genomic_DNA"/>
</dbReference>
<feature type="domain" description="WRKY" evidence="7">
    <location>
        <begin position="102"/>
        <end position="167"/>
    </location>
</feature>
<dbReference type="InterPro" id="IPR036576">
    <property type="entry name" value="WRKY_dom_sf"/>
</dbReference>
<dbReference type="Gene3D" id="2.20.25.80">
    <property type="entry name" value="WRKY domain"/>
    <property type="match status" value="1"/>
</dbReference>